<evidence type="ECO:0000313" key="3">
    <source>
        <dbReference type="Proteomes" id="UP001341840"/>
    </source>
</evidence>
<gene>
    <name evidence="2" type="ORF">PIB30_093176</name>
</gene>
<dbReference type="PANTHER" id="PTHR33784:SF10">
    <property type="entry name" value="F-BOX PROTEIN"/>
    <property type="match status" value="1"/>
</dbReference>
<dbReference type="InterPro" id="IPR040338">
    <property type="entry name" value="At1g67623-like"/>
</dbReference>
<evidence type="ECO:0000313" key="2">
    <source>
        <dbReference type="EMBL" id="MED6140429.1"/>
    </source>
</evidence>
<evidence type="ECO:0000259" key="1">
    <source>
        <dbReference type="Pfam" id="PF23310"/>
    </source>
</evidence>
<comment type="caution">
    <text evidence="2">The sequence shown here is derived from an EMBL/GenBank/DDBJ whole genome shotgun (WGS) entry which is preliminary data.</text>
</comment>
<reference evidence="2 3" key="1">
    <citation type="journal article" date="2023" name="Plants (Basel)">
        <title>Bridging the Gap: Combining Genomics and Transcriptomics Approaches to Understand Stylosanthes scabra, an Orphan Legume from the Brazilian Caatinga.</title>
        <authorList>
            <person name="Ferreira-Neto J.R.C."/>
            <person name="da Silva M.D."/>
            <person name="Binneck E."/>
            <person name="de Melo N.F."/>
            <person name="da Silva R.H."/>
            <person name="de Melo A.L.T.M."/>
            <person name="Pandolfi V."/>
            <person name="Bustamante F.O."/>
            <person name="Brasileiro-Vidal A.C."/>
            <person name="Benko-Iseppon A.M."/>
        </authorList>
    </citation>
    <scope>NUCLEOTIDE SEQUENCE [LARGE SCALE GENOMIC DNA]</scope>
    <source>
        <tissue evidence="2">Leaves</tissue>
    </source>
</reference>
<proteinExistence type="predicted"/>
<protein>
    <recommendedName>
        <fullName evidence="1">At2g35280-like TPR domain-containing protein</fullName>
    </recommendedName>
</protein>
<feature type="domain" description="At2g35280-like TPR" evidence="1">
    <location>
        <begin position="63"/>
        <end position="109"/>
    </location>
</feature>
<dbReference type="PANTHER" id="PTHR33784">
    <property type="entry name" value="OS05G0482100 PROTEIN"/>
    <property type="match status" value="1"/>
</dbReference>
<sequence>MNNGDMPRNLPHDIWAHMGSKVGSRSIKDLMELKSTSKELYRACDDIVVYKNVTITNSYWDCTWIHNTHAHNFLDRCVESGNLYALYRSGLEKNFGFRDINYDAGMELLR</sequence>
<name>A0ABU6SVZ4_9FABA</name>
<dbReference type="Pfam" id="PF23310">
    <property type="entry name" value="TPR_27"/>
    <property type="match status" value="1"/>
</dbReference>
<keyword evidence="3" id="KW-1185">Reference proteome</keyword>
<accession>A0ABU6SVZ4</accession>
<dbReference type="Proteomes" id="UP001341840">
    <property type="component" value="Unassembled WGS sequence"/>
</dbReference>
<dbReference type="InterPro" id="IPR057136">
    <property type="entry name" value="At2g35280_TPR_dom"/>
</dbReference>
<dbReference type="EMBL" id="JASCZI010062387">
    <property type="protein sequence ID" value="MED6140429.1"/>
    <property type="molecule type" value="Genomic_DNA"/>
</dbReference>
<organism evidence="2 3">
    <name type="scientific">Stylosanthes scabra</name>
    <dbReference type="NCBI Taxonomy" id="79078"/>
    <lineage>
        <taxon>Eukaryota</taxon>
        <taxon>Viridiplantae</taxon>
        <taxon>Streptophyta</taxon>
        <taxon>Embryophyta</taxon>
        <taxon>Tracheophyta</taxon>
        <taxon>Spermatophyta</taxon>
        <taxon>Magnoliopsida</taxon>
        <taxon>eudicotyledons</taxon>
        <taxon>Gunneridae</taxon>
        <taxon>Pentapetalae</taxon>
        <taxon>rosids</taxon>
        <taxon>fabids</taxon>
        <taxon>Fabales</taxon>
        <taxon>Fabaceae</taxon>
        <taxon>Papilionoideae</taxon>
        <taxon>50 kb inversion clade</taxon>
        <taxon>dalbergioids sensu lato</taxon>
        <taxon>Dalbergieae</taxon>
        <taxon>Pterocarpus clade</taxon>
        <taxon>Stylosanthes</taxon>
    </lineage>
</organism>